<reference evidence="3" key="4">
    <citation type="submission" date="2021-03" db="EMBL/GenBank/DDBJ databases">
        <authorList>
            <consortium name="NCBI Pathogen Detection Project"/>
        </authorList>
    </citation>
    <scope>NUCLEOTIDE SEQUENCE</scope>
    <source>
        <strain evidence="3">SJP41</strain>
        <strain evidence="2">W1_5_ERB1</strain>
    </source>
</reference>
<accession>A0A6D1AC08</accession>
<evidence type="ECO:0000313" key="3">
    <source>
        <dbReference type="EMBL" id="HAZ7490039.1"/>
    </source>
</evidence>
<comment type="caution">
    <text evidence="1">The sequence shown here is derived from an EMBL/GenBank/DDBJ whole genome shotgun (WGS) entry which is preliminary data.</text>
</comment>
<dbReference type="Proteomes" id="UP000844228">
    <property type="component" value="Unassembled WGS sequence"/>
</dbReference>
<dbReference type="Proteomes" id="UP000615017">
    <property type="component" value="Unassembled WGS sequence"/>
</dbReference>
<reference evidence="5" key="5">
    <citation type="submission" date="2023-06" db="EMBL/GenBank/DDBJ databases">
        <title>Deciphering the underlying mechanisms mediating the transmission of blaNDM gene from human to animals in China.</title>
        <authorList>
            <person name="Chen K."/>
            <person name="Chen S."/>
        </authorList>
    </citation>
    <scope>NUCLEOTIDE SEQUENCE</scope>
    <source>
        <strain evidence="5">1199</strain>
    </source>
</reference>
<dbReference type="EMBL" id="JAOVKC010000011">
    <property type="protein sequence ID" value="MCV5622341.1"/>
    <property type="molecule type" value="Genomic_DNA"/>
</dbReference>
<reference evidence="1 6" key="2">
    <citation type="submission" date="2018-08" db="EMBL/GenBank/DDBJ databases">
        <authorList>
            <consortium name="GenomeTrakr network: Whole genome sequencing for foodborne pathogen traceback"/>
        </authorList>
    </citation>
    <scope>NUCLEOTIDE SEQUENCE [LARGE SCALE GENOMIC DNA]</scope>
    <source>
        <strain evidence="1 6">AZ-TG60901</strain>
    </source>
</reference>
<name>A0A6D1AC08_ECOLX</name>
<dbReference type="RefSeq" id="WP_162224731.1">
    <property type="nucleotide sequence ID" value="NZ_AP022811.1"/>
</dbReference>
<organism evidence="1 6">
    <name type="scientific">Escherichia coli</name>
    <dbReference type="NCBI Taxonomy" id="562"/>
    <lineage>
        <taxon>Bacteria</taxon>
        <taxon>Pseudomonadati</taxon>
        <taxon>Pseudomonadota</taxon>
        <taxon>Gammaproteobacteria</taxon>
        <taxon>Enterobacterales</taxon>
        <taxon>Enterobacteriaceae</taxon>
        <taxon>Escherichia</taxon>
    </lineage>
</organism>
<dbReference type="Proteomes" id="UP001208624">
    <property type="component" value="Unassembled WGS sequence"/>
</dbReference>
<evidence type="ECO:0000313" key="2">
    <source>
        <dbReference type="EMBL" id="HAH1419902.1"/>
    </source>
</evidence>
<protein>
    <submittedName>
        <fullName evidence="1">Uncharacterized protein</fullName>
    </submittedName>
</protein>
<dbReference type="EMBL" id="AATJQG010000005">
    <property type="protein sequence ID" value="EFM0515726.1"/>
    <property type="molecule type" value="Genomic_DNA"/>
</dbReference>
<sequence>MEHHAFARVDGERGAVEDGQAHAVLLVQDEGFTDVLYVNHFSPRGSGVGCDADASYPTYGERICRPDKAFTPHPAPAQFCKTDDTSSCVYG</sequence>
<dbReference type="Proteomes" id="UP000528504">
    <property type="component" value="Unassembled WGS sequence"/>
</dbReference>
<evidence type="ECO:0000313" key="6">
    <source>
        <dbReference type="Proteomes" id="UP000528504"/>
    </source>
</evidence>
<dbReference type="EMBL" id="JAETYZ010000009">
    <property type="protein sequence ID" value="MBL6234374.1"/>
    <property type="molecule type" value="Genomic_DNA"/>
</dbReference>
<gene>
    <name evidence="1" type="ORF">CF22_001710</name>
    <name evidence="2" type="ORF">HHH44_003325</name>
    <name evidence="3" type="ORF">J8F57_000192</name>
    <name evidence="4" type="ORF">JNA65_10640</name>
    <name evidence="5" type="ORF">OFN31_11205</name>
</gene>
<dbReference type="EMBL" id="DADPIR010000001">
    <property type="protein sequence ID" value="HAZ7490039.1"/>
    <property type="molecule type" value="Genomic_DNA"/>
</dbReference>
<evidence type="ECO:0000313" key="1">
    <source>
        <dbReference type="EMBL" id="EFM0515726.1"/>
    </source>
</evidence>
<dbReference type="AlphaFoldDB" id="A0A6D1AC08"/>
<dbReference type="Proteomes" id="UP000868636">
    <property type="component" value="Unassembled WGS sequence"/>
</dbReference>
<reference evidence="4 7" key="3">
    <citation type="submission" date="2021-01" db="EMBL/GenBank/DDBJ databases">
        <title>Genomes of Escherichia coli STEC strains from raw meat-based diets for companion animals.</title>
        <authorList>
            <person name="Stevens M.J.A."/>
            <person name="Stephan R."/>
        </authorList>
    </citation>
    <scope>NUCLEOTIDE SEQUENCE [LARGE SCALE GENOMIC DNA]</scope>
    <source>
        <strain evidence="4 7">LSC1-58</strain>
    </source>
</reference>
<proteinExistence type="predicted"/>
<evidence type="ECO:0000313" key="5">
    <source>
        <dbReference type="EMBL" id="MCV5622341.1"/>
    </source>
</evidence>
<dbReference type="EMBL" id="DABALL010000020">
    <property type="protein sequence ID" value="HAH1419902.1"/>
    <property type="molecule type" value="Genomic_DNA"/>
</dbReference>
<evidence type="ECO:0000313" key="4">
    <source>
        <dbReference type="EMBL" id="MBL6234374.1"/>
    </source>
</evidence>
<evidence type="ECO:0000313" key="7">
    <source>
        <dbReference type="Proteomes" id="UP000615017"/>
    </source>
</evidence>
<reference evidence="2" key="1">
    <citation type="journal article" date="2018" name="Genome Biol.">
        <title>SKESA: strategic k-mer extension for scrupulous assemblies.</title>
        <authorList>
            <person name="Souvorov A."/>
            <person name="Agarwala R."/>
            <person name="Lipman D.J."/>
        </authorList>
    </citation>
    <scope>NUCLEOTIDE SEQUENCE</scope>
    <source>
        <strain evidence="3">SJP41</strain>
        <strain evidence="2">W1_5_ERB1</strain>
    </source>
</reference>